<dbReference type="SUPFAM" id="SSF53335">
    <property type="entry name" value="S-adenosyl-L-methionine-dependent methyltransferases"/>
    <property type="match status" value="1"/>
</dbReference>
<protein>
    <recommendedName>
        <fullName evidence="2">Methyltransferase type 12 domain-containing protein</fullName>
    </recommendedName>
</protein>
<organism evidence="1">
    <name type="scientific">marine sediment metagenome</name>
    <dbReference type="NCBI Taxonomy" id="412755"/>
    <lineage>
        <taxon>unclassified sequences</taxon>
        <taxon>metagenomes</taxon>
        <taxon>ecological metagenomes</taxon>
    </lineage>
</organism>
<name>X1BND7_9ZZZZ</name>
<accession>X1BND7</accession>
<gene>
    <name evidence="1" type="ORF">S01H4_45104</name>
</gene>
<comment type="caution">
    <text evidence="1">The sequence shown here is derived from an EMBL/GenBank/DDBJ whole genome shotgun (WGS) entry which is preliminary data.</text>
</comment>
<proteinExistence type="predicted"/>
<evidence type="ECO:0008006" key="2">
    <source>
        <dbReference type="Google" id="ProtNLM"/>
    </source>
</evidence>
<sequence length="152" mass="17792">LRLGRFLIQYLDSGNYYGIEPDRKLMEEGVRNNHLAELIEAKKPNLRYADDCNMAYFGIQFDYIIAYSIFTHMPIEQIEMSLASVYDAMNRETIFLMTYFEGKRDNALKDWTGNGVFYTPNFMLSMIKKINLVPLRLNLTNVGGQVWLLIRK</sequence>
<reference evidence="1" key="1">
    <citation type="journal article" date="2014" name="Front. Microbiol.">
        <title>High frequency of phylogenetically diverse reductive dehalogenase-homologous genes in deep subseafloor sedimentary metagenomes.</title>
        <authorList>
            <person name="Kawai M."/>
            <person name="Futagami T."/>
            <person name="Toyoda A."/>
            <person name="Takaki Y."/>
            <person name="Nishi S."/>
            <person name="Hori S."/>
            <person name="Arai W."/>
            <person name="Tsubouchi T."/>
            <person name="Morono Y."/>
            <person name="Uchiyama I."/>
            <person name="Ito T."/>
            <person name="Fujiyama A."/>
            <person name="Inagaki F."/>
            <person name="Takami H."/>
        </authorList>
    </citation>
    <scope>NUCLEOTIDE SEQUENCE</scope>
    <source>
        <strain evidence="1">Expedition CK06-06</strain>
    </source>
</reference>
<dbReference type="AlphaFoldDB" id="X1BND7"/>
<dbReference type="Gene3D" id="3.40.50.150">
    <property type="entry name" value="Vaccinia Virus protein VP39"/>
    <property type="match status" value="1"/>
</dbReference>
<dbReference type="EMBL" id="BART01025080">
    <property type="protein sequence ID" value="GAG96485.1"/>
    <property type="molecule type" value="Genomic_DNA"/>
</dbReference>
<dbReference type="InterPro" id="IPR029063">
    <property type="entry name" value="SAM-dependent_MTases_sf"/>
</dbReference>
<feature type="non-terminal residue" evidence="1">
    <location>
        <position position="1"/>
    </location>
</feature>
<evidence type="ECO:0000313" key="1">
    <source>
        <dbReference type="EMBL" id="GAG96485.1"/>
    </source>
</evidence>